<sequence>MKDQQGSIIINIFAALFVISLSTVWGLAFL</sequence>
<keyword evidence="1" id="KW-0812">Transmembrane</keyword>
<accession>A0A3N2DP33</accession>
<evidence type="ECO:0000256" key="1">
    <source>
        <dbReference type="SAM" id="Phobius"/>
    </source>
</evidence>
<comment type="caution">
    <text evidence="2">The sequence shown here is derived from an EMBL/GenBank/DDBJ whole genome shotgun (WGS) entry which is preliminary data.</text>
</comment>
<name>A0A3N2DP33_9GAMM</name>
<gene>
    <name evidence="2" type="ORF">EDC56_2013</name>
</gene>
<feature type="transmembrane region" description="Helical" evidence="1">
    <location>
        <begin position="7"/>
        <end position="28"/>
    </location>
</feature>
<dbReference type="AlphaFoldDB" id="A0A3N2DP33"/>
<dbReference type="EMBL" id="RKHR01000004">
    <property type="protein sequence ID" value="ROS01571.1"/>
    <property type="molecule type" value="Genomic_DNA"/>
</dbReference>
<protein>
    <submittedName>
        <fullName evidence="2">Uncharacterized protein</fullName>
    </submittedName>
</protein>
<dbReference type="Proteomes" id="UP000275394">
    <property type="component" value="Unassembled WGS sequence"/>
</dbReference>
<keyword evidence="3" id="KW-1185">Reference proteome</keyword>
<evidence type="ECO:0000313" key="3">
    <source>
        <dbReference type="Proteomes" id="UP000275394"/>
    </source>
</evidence>
<keyword evidence="1" id="KW-0472">Membrane</keyword>
<reference evidence="2 3" key="1">
    <citation type="submission" date="2018-11" db="EMBL/GenBank/DDBJ databases">
        <title>Genomic Encyclopedia of Type Strains, Phase IV (KMG-IV): sequencing the most valuable type-strain genomes for metagenomic binning, comparative biology and taxonomic classification.</title>
        <authorList>
            <person name="Goeker M."/>
        </authorList>
    </citation>
    <scope>NUCLEOTIDE SEQUENCE [LARGE SCALE GENOMIC DNA]</scope>
    <source>
        <strain evidence="2 3">DSM 100316</strain>
    </source>
</reference>
<proteinExistence type="predicted"/>
<keyword evidence="1" id="KW-1133">Transmembrane helix</keyword>
<organism evidence="2 3">
    <name type="scientific">Sinobacterium caligoides</name>
    <dbReference type="NCBI Taxonomy" id="933926"/>
    <lineage>
        <taxon>Bacteria</taxon>
        <taxon>Pseudomonadati</taxon>
        <taxon>Pseudomonadota</taxon>
        <taxon>Gammaproteobacteria</taxon>
        <taxon>Cellvibrionales</taxon>
        <taxon>Spongiibacteraceae</taxon>
        <taxon>Sinobacterium</taxon>
    </lineage>
</organism>
<evidence type="ECO:0000313" key="2">
    <source>
        <dbReference type="EMBL" id="ROS01571.1"/>
    </source>
</evidence>